<proteinExistence type="predicted"/>
<dbReference type="OrthoDB" id="8265246at2"/>
<dbReference type="Proteomes" id="UP000003947">
    <property type="component" value="Unassembled WGS sequence"/>
</dbReference>
<dbReference type="RefSeq" id="WP_009764645.1">
    <property type="nucleotide sequence ID" value="NZ_CP141048.1"/>
</dbReference>
<organism evidence="2 3">
    <name type="scientific">Microvirga lotononidis</name>
    <dbReference type="NCBI Taxonomy" id="864069"/>
    <lineage>
        <taxon>Bacteria</taxon>
        <taxon>Pseudomonadati</taxon>
        <taxon>Pseudomonadota</taxon>
        <taxon>Alphaproteobacteria</taxon>
        <taxon>Hyphomicrobiales</taxon>
        <taxon>Methylobacteriaceae</taxon>
        <taxon>Microvirga</taxon>
    </lineage>
</organism>
<accession>I4YPR6</accession>
<name>I4YPR6_9HYPH</name>
<evidence type="ECO:0000256" key="1">
    <source>
        <dbReference type="SAM" id="SignalP"/>
    </source>
</evidence>
<sequence precursor="true">MVPLKPLFVAAAVGIGTLAVPYGAALAQNNNAFRSAEVVAGKAERLGVYGNVQKDCTSGPLPTVRVVTPPKNGELNVRSGKLKAGRISRCPKLEATAQGIFYKAKPAYTGIDEVVYEVRSASGKVESHTVRITVKEAAAPDAKPNPETETDL</sequence>
<evidence type="ECO:0000313" key="2">
    <source>
        <dbReference type="EMBL" id="EIM25958.1"/>
    </source>
</evidence>
<dbReference type="EMBL" id="JH660647">
    <property type="protein sequence ID" value="EIM25958.1"/>
    <property type="molecule type" value="Genomic_DNA"/>
</dbReference>
<keyword evidence="3" id="KW-1185">Reference proteome</keyword>
<reference evidence="2 3" key="1">
    <citation type="submission" date="2012-02" db="EMBL/GenBank/DDBJ databases">
        <title>Improved High-Quality Draft sequence of Microvirga sp. WSM3557.</title>
        <authorList>
            <consortium name="US DOE Joint Genome Institute"/>
            <person name="Lucas S."/>
            <person name="Han J."/>
            <person name="Lapidus A."/>
            <person name="Cheng J.-F."/>
            <person name="Goodwin L."/>
            <person name="Pitluck S."/>
            <person name="Peters L."/>
            <person name="Zhang X."/>
            <person name="Detter J.C."/>
            <person name="Han C."/>
            <person name="Tapia R."/>
            <person name="Land M."/>
            <person name="Hauser L."/>
            <person name="Kyrpides N."/>
            <person name="Ivanova N."/>
            <person name="Pagani I."/>
            <person name="Brau L."/>
            <person name="Yates R."/>
            <person name="O'Hara G."/>
            <person name="Rui T."/>
            <person name="Howieson J."/>
            <person name="Reeve W."/>
            <person name="Woyke T."/>
        </authorList>
    </citation>
    <scope>NUCLEOTIDE SEQUENCE [LARGE SCALE GENOMIC DNA]</scope>
    <source>
        <strain evidence="2 3">WSM3557</strain>
    </source>
</reference>
<gene>
    <name evidence="2" type="ORF">MicloDRAFT_00066870</name>
</gene>
<evidence type="ECO:0000313" key="3">
    <source>
        <dbReference type="Proteomes" id="UP000003947"/>
    </source>
</evidence>
<dbReference type="eggNOG" id="ENOG50337QV">
    <property type="taxonomic scope" value="Bacteria"/>
</dbReference>
<feature type="signal peptide" evidence="1">
    <location>
        <begin position="1"/>
        <end position="27"/>
    </location>
</feature>
<dbReference type="PATRIC" id="fig|864069.3.peg.7148"/>
<dbReference type="AlphaFoldDB" id="I4YPR6"/>
<protein>
    <submittedName>
        <fullName evidence="2">Uncharacterized protein</fullName>
    </submittedName>
</protein>
<feature type="chain" id="PRO_5003697993" evidence="1">
    <location>
        <begin position="28"/>
        <end position="152"/>
    </location>
</feature>
<dbReference type="HOGENOM" id="CLU_1765876_0_0_5"/>
<keyword evidence="1" id="KW-0732">Signal</keyword>